<comment type="caution">
    <text evidence="1">The sequence shown here is derived from an EMBL/GenBank/DDBJ whole genome shotgun (WGS) entry which is preliminary data.</text>
</comment>
<dbReference type="AlphaFoldDB" id="A0A7X5TS52"/>
<reference evidence="1 2" key="1">
    <citation type="submission" date="2020-02" db="EMBL/GenBank/DDBJ databases">
        <title>Sequencing the genomes of 1000 actinobacteria strains.</title>
        <authorList>
            <person name="Klenk H.-P."/>
        </authorList>
    </citation>
    <scope>NUCLEOTIDE SEQUENCE [LARGE SCALE GENOMIC DNA]</scope>
    <source>
        <strain evidence="1 2">DSM 27960</strain>
    </source>
</reference>
<evidence type="ECO:0000313" key="2">
    <source>
        <dbReference type="Proteomes" id="UP000541033"/>
    </source>
</evidence>
<evidence type="ECO:0000313" key="1">
    <source>
        <dbReference type="EMBL" id="NIH52525.1"/>
    </source>
</evidence>
<gene>
    <name evidence="1" type="ORF">FHX76_000393</name>
</gene>
<organism evidence="1 2">
    <name type="scientific">Lysinibacter cavernae</name>
    <dbReference type="NCBI Taxonomy" id="1640652"/>
    <lineage>
        <taxon>Bacteria</taxon>
        <taxon>Bacillati</taxon>
        <taxon>Actinomycetota</taxon>
        <taxon>Actinomycetes</taxon>
        <taxon>Micrococcales</taxon>
        <taxon>Microbacteriaceae</taxon>
        <taxon>Lysinibacter</taxon>
    </lineage>
</organism>
<dbReference type="EMBL" id="JAAMOX010000001">
    <property type="protein sequence ID" value="NIH52525.1"/>
    <property type="molecule type" value="Genomic_DNA"/>
</dbReference>
<accession>A0A7X5TS52</accession>
<dbReference type="Proteomes" id="UP000541033">
    <property type="component" value="Unassembled WGS sequence"/>
</dbReference>
<protein>
    <submittedName>
        <fullName evidence="1">Uncharacterized protein</fullName>
    </submittedName>
</protein>
<keyword evidence="2" id="KW-1185">Reference proteome</keyword>
<sequence length="109" mass="12560">MLTFQHRQAVGMGGSKTRPQVAEGLTACLMCNDRFEGDLQETALLFGWKVRRNIGHFVCEDVPVFFPLWAQWFVVVGEIRVPITELEARRKMIAVYGPEYEAWRKGNEQ</sequence>
<dbReference type="RefSeq" id="WP_386762136.1">
    <property type="nucleotide sequence ID" value="NZ_JBHSCM010000001.1"/>
</dbReference>
<name>A0A7X5TS52_9MICO</name>
<proteinExistence type="predicted"/>